<dbReference type="EMBL" id="KV440979">
    <property type="protein sequence ID" value="OAD74522.1"/>
    <property type="molecule type" value="Genomic_DNA"/>
</dbReference>
<name>A0A162U997_PHYB8</name>
<reference evidence="2" key="1">
    <citation type="submission" date="2015-06" db="EMBL/GenBank/DDBJ databases">
        <title>Expansion of signal transduction pathways in fungi by whole-genome duplication.</title>
        <authorList>
            <consortium name="DOE Joint Genome Institute"/>
            <person name="Corrochano L.M."/>
            <person name="Kuo A."/>
            <person name="Marcet-Houben M."/>
            <person name="Polaino S."/>
            <person name="Salamov A."/>
            <person name="Villalobos J.M."/>
            <person name="Alvarez M.I."/>
            <person name="Avalos J."/>
            <person name="Benito E.P."/>
            <person name="Benoit I."/>
            <person name="Burger G."/>
            <person name="Camino L.P."/>
            <person name="Canovas D."/>
            <person name="Cerda-Olmedo E."/>
            <person name="Cheng J.-F."/>
            <person name="Dominguez A."/>
            <person name="Elias M."/>
            <person name="Eslava A.P."/>
            <person name="Glaser F."/>
            <person name="Grimwood J."/>
            <person name="Gutierrez G."/>
            <person name="Heitman J."/>
            <person name="Henrissat B."/>
            <person name="Iturriaga E.A."/>
            <person name="Lang B.F."/>
            <person name="Lavin J.L."/>
            <person name="Lee S."/>
            <person name="Li W."/>
            <person name="Lindquist E."/>
            <person name="Lopez-Garcia S."/>
            <person name="Luque E.M."/>
            <person name="Marcos A.T."/>
            <person name="Martin J."/>
            <person name="McCluskey K."/>
            <person name="Medina H.R."/>
            <person name="Miralles-Duran A."/>
            <person name="Miyazaki A."/>
            <person name="Munoz-Torres E."/>
            <person name="Oguiza J.A."/>
            <person name="Ohm R."/>
            <person name="Olmedo M."/>
            <person name="Orejas M."/>
            <person name="Ortiz-Castellanos L."/>
            <person name="Pisabarro A.G."/>
            <person name="Rodriguez-Romero J."/>
            <person name="Ruiz-Herrera J."/>
            <person name="Ruiz-Vazquez R."/>
            <person name="Sanz C."/>
            <person name="Schackwitz W."/>
            <person name="Schmutz J."/>
            <person name="Shahriari M."/>
            <person name="Shelest E."/>
            <person name="Silva-Franco F."/>
            <person name="Soanes D."/>
            <person name="Syed K."/>
            <person name="Tagua V.G."/>
            <person name="Talbot N.J."/>
            <person name="Thon M."/>
            <person name="De vries R.P."/>
            <person name="Wiebenga A."/>
            <person name="Yadav J.S."/>
            <person name="Braun E.L."/>
            <person name="Baker S."/>
            <person name="Garre V."/>
            <person name="Horwitz B."/>
            <person name="Torres-Martinez S."/>
            <person name="Idnurm A."/>
            <person name="Herrera-Estrella A."/>
            <person name="Gabaldon T."/>
            <person name="Grigoriev I.V."/>
        </authorList>
    </citation>
    <scope>NUCLEOTIDE SEQUENCE [LARGE SCALE GENOMIC DNA]</scope>
    <source>
        <strain evidence="2">NRRL 1555(-)</strain>
    </source>
</reference>
<protein>
    <submittedName>
        <fullName evidence="1">Uncharacterized protein</fullName>
    </submittedName>
</protein>
<dbReference type="VEuPathDB" id="FungiDB:PHYBLDRAFT_67556"/>
<sequence>MHKKTKLTQDRAVPLSYNGVFSSNRSSKHVLHSKLRLISFMLSQTTIGAAPTQHSVQVFDPLPHTSWRAGTVGIMRWQIPSDPDLFYNIHLLKGDTFPPKLVSTLVRWIEADFGYAIVYLPDNTTAGSDYWIGIGQYYSEMTYIHPITVKEYDYRLESTSEYKDLNNDQYHVMLDNIEIWEVLAETE</sequence>
<proteinExistence type="predicted"/>
<accession>A0A162U997</accession>
<keyword evidence="2" id="KW-1185">Reference proteome</keyword>
<evidence type="ECO:0000313" key="1">
    <source>
        <dbReference type="EMBL" id="OAD74522.1"/>
    </source>
</evidence>
<evidence type="ECO:0000313" key="2">
    <source>
        <dbReference type="Proteomes" id="UP000077315"/>
    </source>
</evidence>
<dbReference type="OrthoDB" id="10335726at2759"/>
<gene>
    <name evidence="1" type="ORF">PHYBLDRAFT_67556</name>
</gene>
<dbReference type="InParanoid" id="A0A162U997"/>
<organism evidence="1 2">
    <name type="scientific">Phycomyces blakesleeanus (strain ATCC 8743b / DSM 1359 / FGSC 10004 / NBRC 33097 / NRRL 1555)</name>
    <dbReference type="NCBI Taxonomy" id="763407"/>
    <lineage>
        <taxon>Eukaryota</taxon>
        <taxon>Fungi</taxon>
        <taxon>Fungi incertae sedis</taxon>
        <taxon>Mucoromycota</taxon>
        <taxon>Mucoromycotina</taxon>
        <taxon>Mucoromycetes</taxon>
        <taxon>Mucorales</taxon>
        <taxon>Phycomycetaceae</taxon>
        <taxon>Phycomyces</taxon>
    </lineage>
</organism>
<dbReference type="GeneID" id="29002720"/>
<dbReference type="RefSeq" id="XP_018292562.1">
    <property type="nucleotide sequence ID" value="XM_018441814.1"/>
</dbReference>
<dbReference type="AlphaFoldDB" id="A0A162U997"/>
<dbReference type="Proteomes" id="UP000077315">
    <property type="component" value="Unassembled WGS sequence"/>
</dbReference>